<dbReference type="NCBIfam" id="TIGR04025">
    <property type="entry name" value="PPOX_FMN_DR2398"/>
    <property type="match status" value="1"/>
</dbReference>
<dbReference type="Pfam" id="PF01243">
    <property type="entry name" value="PNPOx_N"/>
    <property type="match status" value="1"/>
</dbReference>
<accession>A0A6A7Y6H2</accession>
<dbReference type="RefSeq" id="WP_153483438.1">
    <property type="nucleotide sequence ID" value="NZ_VWNA01000001.1"/>
</dbReference>
<evidence type="ECO:0000259" key="1">
    <source>
        <dbReference type="Pfam" id="PF01243"/>
    </source>
</evidence>
<reference evidence="2 3" key="1">
    <citation type="submission" date="2019-09" db="EMBL/GenBank/DDBJ databases">
        <title>Segnochrobactrum spirostomi gen. nov., sp. nov., isolated from the ciliate Spirostomum cf. yagiui and description of a novel family, Segnochrobactraceae fam. nov. within the order Rhizobiales of the class Alphaproteobacteria.</title>
        <authorList>
            <person name="Akter S."/>
            <person name="Shazib S.U.A."/>
            <person name="Shin M.K."/>
        </authorList>
    </citation>
    <scope>NUCLEOTIDE SEQUENCE [LARGE SCALE GENOMIC DNA]</scope>
    <source>
        <strain evidence="2 3">Sp-1</strain>
    </source>
</reference>
<dbReference type="Proteomes" id="UP000332515">
    <property type="component" value="Unassembled WGS sequence"/>
</dbReference>
<protein>
    <submittedName>
        <fullName evidence="2">Pyridoxamine 5'-phosphate oxidase family protein</fullName>
    </submittedName>
</protein>
<keyword evidence="3" id="KW-1185">Reference proteome</keyword>
<dbReference type="Gene3D" id="2.30.110.10">
    <property type="entry name" value="Electron Transport, Fmn-binding Protein, Chain A"/>
    <property type="match status" value="1"/>
</dbReference>
<dbReference type="PANTHER" id="PTHR42815">
    <property type="entry name" value="FAD-BINDING, PUTATIVE (AFU_ORTHOLOGUE AFUA_6G07600)-RELATED"/>
    <property type="match status" value="1"/>
</dbReference>
<proteinExistence type="predicted"/>
<dbReference type="AlphaFoldDB" id="A0A6A7Y6H2"/>
<dbReference type="PANTHER" id="PTHR42815:SF2">
    <property type="entry name" value="FAD-BINDING, PUTATIVE (AFU_ORTHOLOGUE AFUA_6G07600)-RELATED"/>
    <property type="match status" value="1"/>
</dbReference>
<sequence length="203" mass="22743">MARITDSATLQAIYGEPSQIVLDKVVRRLDKHCRTLLARSPFYVIATRGADGLCDATPRGDAPGGVIVLDDKRLMLPDWPGNRRLDTLHNLIHDPAIGLLFLLPGVRETLRVNGTAEVRDDDDLRARFETDGKTPRTVIVVTVAEAYIQCGKASLRSRLWEPESWVKPGELPPLAEVLRDHTLMKDIDFTEEELVASYRAELY</sequence>
<comment type="caution">
    <text evidence="2">The sequence shown here is derived from an EMBL/GenBank/DDBJ whole genome shotgun (WGS) entry which is preliminary data.</text>
</comment>
<evidence type="ECO:0000313" key="3">
    <source>
        <dbReference type="Proteomes" id="UP000332515"/>
    </source>
</evidence>
<organism evidence="2 3">
    <name type="scientific">Segnochrobactrum spirostomi</name>
    <dbReference type="NCBI Taxonomy" id="2608987"/>
    <lineage>
        <taxon>Bacteria</taxon>
        <taxon>Pseudomonadati</taxon>
        <taxon>Pseudomonadota</taxon>
        <taxon>Alphaproteobacteria</taxon>
        <taxon>Hyphomicrobiales</taxon>
        <taxon>Segnochrobactraceae</taxon>
        <taxon>Segnochrobactrum</taxon>
    </lineage>
</organism>
<name>A0A6A7Y6H2_9HYPH</name>
<dbReference type="InterPro" id="IPR024029">
    <property type="entry name" value="Pyridox_Oxase_FMN-dep"/>
</dbReference>
<dbReference type="SUPFAM" id="SSF50475">
    <property type="entry name" value="FMN-binding split barrel"/>
    <property type="match status" value="1"/>
</dbReference>
<feature type="domain" description="Pyridoxamine 5'-phosphate oxidase N-terminal" evidence="1">
    <location>
        <begin position="29"/>
        <end position="150"/>
    </location>
</feature>
<dbReference type="InterPro" id="IPR012349">
    <property type="entry name" value="Split_barrel_FMN-bd"/>
</dbReference>
<dbReference type="EMBL" id="VWNA01000001">
    <property type="protein sequence ID" value="MQT13897.1"/>
    <property type="molecule type" value="Genomic_DNA"/>
</dbReference>
<evidence type="ECO:0000313" key="2">
    <source>
        <dbReference type="EMBL" id="MQT13897.1"/>
    </source>
</evidence>
<gene>
    <name evidence="2" type="ORF">F0357_14870</name>
</gene>
<dbReference type="InterPro" id="IPR011576">
    <property type="entry name" value="Pyridox_Oxase_N"/>
</dbReference>